<dbReference type="InterPro" id="IPR000086">
    <property type="entry name" value="NUDIX_hydrolase_dom"/>
</dbReference>
<dbReference type="PROSITE" id="PS51462">
    <property type="entry name" value="NUDIX"/>
    <property type="match status" value="1"/>
</dbReference>
<comment type="caution">
    <text evidence="4">The sequence shown here is derived from an EMBL/GenBank/DDBJ whole genome shotgun (WGS) entry which is preliminary data.</text>
</comment>
<dbReference type="PANTHER" id="PTHR43046">
    <property type="entry name" value="GDP-MANNOSE MANNOSYL HYDROLASE"/>
    <property type="match status" value="1"/>
</dbReference>
<keyword evidence="5" id="KW-1185">Reference proteome</keyword>
<evidence type="ECO:0000313" key="4">
    <source>
        <dbReference type="EMBL" id="PRY53522.1"/>
    </source>
</evidence>
<evidence type="ECO:0000259" key="3">
    <source>
        <dbReference type="PROSITE" id="PS51462"/>
    </source>
</evidence>
<dbReference type="InterPro" id="IPR015797">
    <property type="entry name" value="NUDIX_hydrolase-like_dom_sf"/>
</dbReference>
<evidence type="ECO:0000313" key="5">
    <source>
        <dbReference type="Proteomes" id="UP000238176"/>
    </source>
</evidence>
<dbReference type="PANTHER" id="PTHR43046:SF14">
    <property type="entry name" value="MUTT_NUDIX FAMILY PROTEIN"/>
    <property type="match status" value="1"/>
</dbReference>
<gene>
    <name evidence="4" type="ORF">B0I28_11721</name>
</gene>
<dbReference type="Proteomes" id="UP000238176">
    <property type="component" value="Unassembled WGS sequence"/>
</dbReference>
<dbReference type="SUPFAM" id="SSF55811">
    <property type="entry name" value="Nudix"/>
    <property type="match status" value="1"/>
</dbReference>
<dbReference type="AlphaFoldDB" id="A0A2T0U6K9"/>
<evidence type="ECO:0000256" key="2">
    <source>
        <dbReference type="ARBA" id="ARBA00022801"/>
    </source>
</evidence>
<sequence>MGGMDEDEKLLSTPEAAALIGVDPATLWRWQKSGKVQATWTTPGGKIKWDPNDLRRQLGLPVEKRPIVLAIITSAEGVLVGKRNDGKPPYTFIGGEVEPMETAEEAVIREVEEEAKLTIMVSAAGPIGQRVHPKTGRTMIYMPCAPVGSTQVEVGDKEELEEVRWVSLSEAEELLPGLYEPVLVYLAKALREPEFTE</sequence>
<protein>
    <submittedName>
        <fullName evidence="4">NUDIX domain-containing protein</fullName>
    </submittedName>
</protein>
<evidence type="ECO:0000256" key="1">
    <source>
        <dbReference type="ARBA" id="ARBA00001946"/>
    </source>
</evidence>
<dbReference type="SUPFAM" id="SSF46955">
    <property type="entry name" value="Putative DNA-binding domain"/>
    <property type="match status" value="1"/>
</dbReference>
<dbReference type="Pfam" id="PF00293">
    <property type="entry name" value="NUDIX"/>
    <property type="match status" value="1"/>
</dbReference>
<feature type="domain" description="Nudix hydrolase" evidence="3">
    <location>
        <begin position="63"/>
        <end position="190"/>
    </location>
</feature>
<proteinExistence type="predicted"/>
<dbReference type="Gene3D" id="1.10.1660.10">
    <property type="match status" value="1"/>
</dbReference>
<reference evidence="4 5" key="1">
    <citation type="submission" date="2018-03" db="EMBL/GenBank/DDBJ databases">
        <title>Genomic Encyclopedia of Type Strains, Phase III (KMG-III): the genomes of soil and plant-associated and newly described type strains.</title>
        <authorList>
            <person name="Whitman W."/>
        </authorList>
    </citation>
    <scope>NUCLEOTIDE SEQUENCE [LARGE SCALE GENOMIC DNA]</scope>
    <source>
        <strain evidence="4 5">CGMCC 4.7067</strain>
    </source>
</reference>
<name>A0A2T0U6K9_9ACTN</name>
<organism evidence="4 5">
    <name type="scientific">Glycomyces artemisiae</name>
    <dbReference type="NCBI Taxonomy" id="1076443"/>
    <lineage>
        <taxon>Bacteria</taxon>
        <taxon>Bacillati</taxon>
        <taxon>Actinomycetota</taxon>
        <taxon>Actinomycetes</taxon>
        <taxon>Glycomycetales</taxon>
        <taxon>Glycomycetaceae</taxon>
        <taxon>Glycomyces</taxon>
    </lineage>
</organism>
<comment type="cofactor">
    <cofactor evidence="1">
        <name>Mg(2+)</name>
        <dbReference type="ChEBI" id="CHEBI:18420"/>
    </cofactor>
</comment>
<dbReference type="Gene3D" id="3.90.79.10">
    <property type="entry name" value="Nucleoside Triphosphate Pyrophosphohydrolase"/>
    <property type="match status" value="1"/>
</dbReference>
<keyword evidence="2" id="KW-0378">Hydrolase</keyword>
<dbReference type="InterPro" id="IPR009061">
    <property type="entry name" value="DNA-bd_dom_put_sf"/>
</dbReference>
<accession>A0A2T0U6K9</accession>
<dbReference type="CDD" id="cd02883">
    <property type="entry name" value="NUDIX_Hydrolase"/>
    <property type="match status" value="1"/>
</dbReference>
<dbReference type="GO" id="GO:0016787">
    <property type="term" value="F:hydrolase activity"/>
    <property type="evidence" value="ECO:0007669"/>
    <property type="project" value="UniProtKB-KW"/>
</dbReference>
<dbReference type="EMBL" id="PVTJ01000017">
    <property type="protein sequence ID" value="PRY53522.1"/>
    <property type="molecule type" value="Genomic_DNA"/>
</dbReference>